<comment type="caution">
    <text evidence="1">The sequence shown here is derived from an EMBL/GenBank/DDBJ whole genome shotgun (WGS) entry which is preliminary data.</text>
</comment>
<sequence length="71" mass="7665">MADKKGKYGIGKAKADAEAAAKSDDPTVTFTMNVRKSHRQWWAGQAKLQGKTMTDIATAALIKEFGLPPNT</sequence>
<dbReference type="AlphaFoldDB" id="A0A2W4TWY2"/>
<dbReference type="EMBL" id="QBMC01000194">
    <property type="protein sequence ID" value="PZO11250.1"/>
    <property type="molecule type" value="Genomic_DNA"/>
</dbReference>
<dbReference type="Proteomes" id="UP000249354">
    <property type="component" value="Unassembled WGS sequence"/>
</dbReference>
<evidence type="ECO:0000313" key="2">
    <source>
        <dbReference type="Proteomes" id="UP000249354"/>
    </source>
</evidence>
<proteinExistence type="predicted"/>
<reference evidence="2" key="1">
    <citation type="submission" date="2018-04" db="EMBL/GenBank/DDBJ databases">
        <authorList>
            <person name="Cornet L."/>
        </authorList>
    </citation>
    <scope>NUCLEOTIDE SEQUENCE [LARGE SCALE GENOMIC DNA]</scope>
</reference>
<organism evidence="1 2">
    <name type="scientific">Leptolyngbya foveolarum</name>
    <dbReference type="NCBI Taxonomy" id="47253"/>
    <lineage>
        <taxon>Bacteria</taxon>
        <taxon>Bacillati</taxon>
        <taxon>Cyanobacteriota</taxon>
        <taxon>Cyanophyceae</taxon>
        <taxon>Leptolyngbyales</taxon>
        <taxon>Leptolyngbyaceae</taxon>
        <taxon>Leptolyngbya group</taxon>
        <taxon>Leptolyngbya</taxon>
    </lineage>
</organism>
<evidence type="ECO:0000313" key="1">
    <source>
        <dbReference type="EMBL" id="PZO11250.1"/>
    </source>
</evidence>
<gene>
    <name evidence="1" type="ORF">DCF25_19710</name>
</gene>
<accession>A0A2W4TWY2</accession>
<name>A0A2W4TWY2_9CYAN</name>
<protein>
    <submittedName>
        <fullName evidence="1">Uncharacterized protein</fullName>
    </submittedName>
</protein>
<reference evidence="1 2" key="2">
    <citation type="submission" date="2018-06" db="EMBL/GenBank/DDBJ databases">
        <title>Metagenomic assembly of (sub)arctic Cyanobacteria and their associated microbiome from non-axenic cultures.</title>
        <authorList>
            <person name="Baurain D."/>
        </authorList>
    </citation>
    <scope>NUCLEOTIDE SEQUENCE [LARGE SCALE GENOMIC DNA]</scope>
    <source>
        <strain evidence="1">ULC129bin1</strain>
    </source>
</reference>